<dbReference type="OrthoDB" id="2915840at2759"/>
<reference evidence="4 5" key="1">
    <citation type="journal article" date="2016" name="Nat. Commun.">
        <title>Ectomycorrhizal ecology is imprinted in the genome of the dominant symbiotic fungus Cenococcum geophilum.</title>
        <authorList>
            <consortium name="DOE Joint Genome Institute"/>
            <person name="Peter M."/>
            <person name="Kohler A."/>
            <person name="Ohm R.A."/>
            <person name="Kuo A."/>
            <person name="Krutzmann J."/>
            <person name="Morin E."/>
            <person name="Arend M."/>
            <person name="Barry K.W."/>
            <person name="Binder M."/>
            <person name="Choi C."/>
            <person name="Clum A."/>
            <person name="Copeland A."/>
            <person name="Grisel N."/>
            <person name="Haridas S."/>
            <person name="Kipfer T."/>
            <person name="LaButti K."/>
            <person name="Lindquist E."/>
            <person name="Lipzen A."/>
            <person name="Maire R."/>
            <person name="Meier B."/>
            <person name="Mihaltcheva S."/>
            <person name="Molinier V."/>
            <person name="Murat C."/>
            <person name="Poggeler S."/>
            <person name="Quandt C.A."/>
            <person name="Sperisen C."/>
            <person name="Tritt A."/>
            <person name="Tisserant E."/>
            <person name="Crous P.W."/>
            <person name="Henrissat B."/>
            <person name="Nehls U."/>
            <person name="Egli S."/>
            <person name="Spatafora J.W."/>
            <person name="Grigoriev I.V."/>
            <person name="Martin F.M."/>
        </authorList>
    </citation>
    <scope>NUCLEOTIDE SEQUENCE [LARGE SCALE GENOMIC DNA]</scope>
    <source>
        <strain evidence="4 5">CBS 207.34</strain>
    </source>
</reference>
<name>A0A8E2JTZ5_9PEZI</name>
<dbReference type="SUPFAM" id="SSF51905">
    <property type="entry name" value="FAD/NAD(P)-binding domain"/>
    <property type="match status" value="2"/>
</dbReference>
<evidence type="ECO:0000313" key="5">
    <source>
        <dbReference type="Proteomes" id="UP000250140"/>
    </source>
</evidence>
<proteinExistence type="predicted"/>
<dbReference type="EMBL" id="KV749419">
    <property type="protein sequence ID" value="OCL09524.1"/>
    <property type="molecule type" value="Genomic_DNA"/>
</dbReference>
<keyword evidence="3" id="KW-0560">Oxidoreductase</keyword>
<keyword evidence="1" id="KW-0285">Flavoprotein</keyword>
<evidence type="ECO:0000256" key="2">
    <source>
        <dbReference type="ARBA" id="ARBA00022827"/>
    </source>
</evidence>
<dbReference type="InterPro" id="IPR036188">
    <property type="entry name" value="FAD/NAD-bd_sf"/>
</dbReference>
<dbReference type="InterPro" id="IPR050346">
    <property type="entry name" value="FMO-like"/>
</dbReference>
<organism evidence="4 5">
    <name type="scientific">Glonium stellatum</name>
    <dbReference type="NCBI Taxonomy" id="574774"/>
    <lineage>
        <taxon>Eukaryota</taxon>
        <taxon>Fungi</taxon>
        <taxon>Dikarya</taxon>
        <taxon>Ascomycota</taxon>
        <taxon>Pezizomycotina</taxon>
        <taxon>Dothideomycetes</taxon>
        <taxon>Pleosporomycetidae</taxon>
        <taxon>Gloniales</taxon>
        <taxon>Gloniaceae</taxon>
        <taxon>Glonium</taxon>
    </lineage>
</organism>
<sequence>MDSLGSETSFEVVIVGAGISGIIAAQRYLEVHPDCHLTIIEKDYCVGGVFSKRRLYDDFWTQWTVGLAEYSDMPMERPPEEDCKNDCFRAKYTTEYLEKYVDQMHHAGRSLRDRIQFNIQVQSIEKVGEKWFLSCTDSSNSPVVFSAAKLMIANGENSLPNMPDLPGKENFDGAILHSQDFGESNVISSDTVKHIAVIGAGKSSADMIYEAIKAGKSVSWIIRNTGTGAGFFAPIDLKTPYKNGVEAAQTRIMSSLQPSLLNEDTWWTWFLHSTNVGVGIVKRIFSMLDAEVRKRADYKGRKSTKGFEKLEYDTDIFWQNGTGGAVHHDDFWPLVAENVSVYRDDVKMLSGKTLYLNDGTHLPCDVVLCGTGWKPGIEFFNTNLLVKLGLPHRKEDEPYEMTAKWEKLTLEADEKVTKKFLLLAHPPAHSHRHVQTTPYRLYNSIAPLNDDSILFMNHVTAGNKLFAAEAQAIWAVAYFDKNIVLPSIEEREKEVAAWIAWCRRRYLSNGERGNFAAFDSVPYVDKLLKDIGATAHRKGWWRDIFEPFMPGDLGKAWQEYVGHRGDDPTSSP</sequence>
<gene>
    <name evidence="4" type="ORF">AOQ84DRAFT_404393</name>
</gene>
<dbReference type="PANTHER" id="PTHR23023">
    <property type="entry name" value="DIMETHYLANILINE MONOOXYGENASE"/>
    <property type="match status" value="1"/>
</dbReference>
<dbReference type="AlphaFoldDB" id="A0A8E2JTZ5"/>
<dbReference type="GO" id="GO:0004497">
    <property type="term" value="F:monooxygenase activity"/>
    <property type="evidence" value="ECO:0007669"/>
    <property type="project" value="UniProtKB-KW"/>
</dbReference>
<dbReference type="Gene3D" id="3.50.50.60">
    <property type="entry name" value="FAD/NAD(P)-binding domain"/>
    <property type="match status" value="2"/>
</dbReference>
<dbReference type="Proteomes" id="UP000250140">
    <property type="component" value="Unassembled WGS sequence"/>
</dbReference>
<dbReference type="Pfam" id="PF13738">
    <property type="entry name" value="Pyr_redox_3"/>
    <property type="match status" value="1"/>
</dbReference>
<evidence type="ECO:0000256" key="3">
    <source>
        <dbReference type="ARBA" id="ARBA00023002"/>
    </source>
</evidence>
<evidence type="ECO:0000256" key="1">
    <source>
        <dbReference type="ARBA" id="ARBA00022630"/>
    </source>
</evidence>
<evidence type="ECO:0000313" key="4">
    <source>
        <dbReference type="EMBL" id="OCL09524.1"/>
    </source>
</evidence>
<keyword evidence="2" id="KW-0274">FAD</keyword>
<keyword evidence="4" id="KW-0503">Monooxygenase</keyword>
<protein>
    <submittedName>
        <fullName evidence="4">Putative dimethylaniline monooxygenase</fullName>
    </submittedName>
</protein>
<keyword evidence="5" id="KW-1185">Reference proteome</keyword>
<accession>A0A8E2JTZ5</accession>